<dbReference type="Pfam" id="PF01168">
    <property type="entry name" value="Ala_racemase_N"/>
    <property type="match status" value="1"/>
</dbReference>
<dbReference type="SUPFAM" id="SSF51419">
    <property type="entry name" value="PLP-binding barrel"/>
    <property type="match status" value="1"/>
</dbReference>
<keyword evidence="7" id="KW-1185">Reference proteome</keyword>
<dbReference type="HAMAP" id="MF_01201">
    <property type="entry name" value="Ala_racemase"/>
    <property type="match status" value="1"/>
</dbReference>
<accession>A0ABW5A2R9</accession>
<evidence type="ECO:0000256" key="3">
    <source>
        <dbReference type="ARBA" id="ARBA00023235"/>
    </source>
</evidence>
<dbReference type="Proteomes" id="UP001597343">
    <property type="component" value="Unassembled WGS sequence"/>
</dbReference>
<feature type="binding site" evidence="4">
    <location>
        <position position="135"/>
    </location>
    <ligand>
        <name>substrate</name>
    </ligand>
</feature>
<keyword evidence="3 4" id="KW-0413">Isomerase</keyword>
<feature type="modified residue" description="N6-(pyridoxal phosphate)lysine" evidence="4">
    <location>
        <position position="37"/>
    </location>
</feature>
<feature type="active site" description="Proton acceptor; specific for D-alanine" evidence="4">
    <location>
        <position position="37"/>
    </location>
</feature>
<name>A0ABW5A2R9_9BACL</name>
<evidence type="ECO:0000256" key="4">
    <source>
        <dbReference type="HAMAP-Rule" id="MF_01201"/>
    </source>
</evidence>
<protein>
    <recommendedName>
        <fullName evidence="4">Alanine racemase</fullName>
        <ecNumber evidence="4">5.1.1.1</ecNumber>
    </recommendedName>
</protein>
<evidence type="ECO:0000313" key="7">
    <source>
        <dbReference type="Proteomes" id="UP001597343"/>
    </source>
</evidence>
<dbReference type="NCBIfam" id="TIGR00492">
    <property type="entry name" value="alr"/>
    <property type="match status" value="1"/>
</dbReference>
<dbReference type="PRINTS" id="PR00992">
    <property type="entry name" value="ALARACEMASE"/>
</dbReference>
<gene>
    <name evidence="6" type="primary">alr</name>
    <name evidence="6" type="ORF">ACFSOY_19145</name>
</gene>
<dbReference type="EMBL" id="JBHUIO010000011">
    <property type="protein sequence ID" value="MFD2172086.1"/>
    <property type="molecule type" value="Genomic_DNA"/>
</dbReference>
<dbReference type="InterPro" id="IPR029066">
    <property type="entry name" value="PLP-binding_barrel"/>
</dbReference>
<dbReference type="InterPro" id="IPR000821">
    <property type="entry name" value="Ala_racemase"/>
</dbReference>
<dbReference type="GO" id="GO:0008784">
    <property type="term" value="F:alanine racemase activity"/>
    <property type="evidence" value="ECO:0007669"/>
    <property type="project" value="UniProtKB-EC"/>
</dbReference>
<dbReference type="Gene3D" id="3.20.20.10">
    <property type="entry name" value="Alanine racemase"/>
    <property type="match status" value="1"/>
</dbReference>
<dbReference type="PANTHER" id="PTHR30511:SF0">
    <property type="entry name" value="ALANINE RACEMASE, CATABOLIC-RELATED"/>
    <property type="match status" value="1"/>
</dbReference>
<dbReference type="InterPro" id="IPR001608">
    <property type="entry name" value="Ala_racemase_N"/>
</dbReference>
<reference evidence="7" key="1">
    <citation type="journal article" date="2019" name="Int. J. Syst. Evol. Microbiol.">
        <title>The Global Catalogue of Microorganisms (GCM) 10K type strain sequencing project: providing services to taxonomists for standard genome sequencing and annotation.</title>
        <authorList>
            <consortium name="The Broad Institute Genomics Platform"/>
            <consortium name="The Broad Institute Genome Sequencing Center for Infectious Disease"/>
            <person name="Wu L."/>
            <person name="Ma J."/>
        </authorList>
    </citation>
    <scope>NUCLEOTIDE SEQUENCE [LARGE SCALE GENOMIC DNA]</scope>
    <source>
        <strain evidence="7">CGMCC 1.13574</strain>
    </source>
</reference>
<feature type="domain" description="Alanine racemase C-terminal" evidence="5">
    <location>
        <begin position="244"/>
        <end position="372"/>
    </location>
</feature>
<sequence>MFVRPTWAEIDLDAIADNARAIKEILPAGTKMMAVVKANGYGHGALQVAEIALQHGVEYLGVAAADEGIELREAGITAPILILGYTPNDCADAVVAYGLTQTVFTSELLSALNEAALRRGRRAKVHLKVDTGMGRLGLTDLDEAVDFAQRAMDMPGILLEGVYTHFATSDELDSPYAEEQIDRFAELQQRLQQAGLNIPYRHISNSAGILQYGDAPGNLVRLGLSLYGYYPSQEIPKGVELKHVLRFVSQVVQLKEVPAGTKISYGATFETKVPSLIATVPVGYADGYSRLLSNRGEALVRGVRVPVIGRVCMDQLMLDVTGVEGVASGDEVVLYGKQGDDEISLDEVAEKIGTISYEVCCALGRRVPRLYQQRGKTIQIRTM</sequence>
<feature type="active site" description="Proton acceptor; specific for L-alanine" evidence="4">
    <location>
        <position position="265"/>
    </location>
</feature>
<evidence type="ECO:0000256" key="1">
    <source>
        <dbReference type="ARBA" id="ARBA00001933"/>
    </source>
</evidence>
<evidence type="ECO:0000256" key="2">
    <source>
        <dbReference type="ARBA" id="ARBA00022898"/>
    </source>
</evidence>
<comment type="function">
    <text evidence="4">Catalyzes the interconversion of L-alanine and D-alanine. May also act on other amino acids.</text>
</comment>
<keyword evidence="2 4" id="KW-0663">Pyridoxal phosphate</keyword>
<evidence type="ECO:0000259" key="5">
    <source>
        <dbReference type="SMART" id="SM01005"/>
    </source>
</evidence>
<organism evidence="6 7">
    <name type="scientific">Tumebacillus lipolyticus</name>
    <dbReference type="NCBI Taxonomy" id="1280370"/>
    <lineage>
        <taxon>Bacteria</taxon>
        <taxon>Bacillati</taxon>
        <taxon>Bacillota</taxon>
        <taxon>Bacilli</taxon>
        <taxon>Bacillales</taxon>
        <taxon>Alicyclobacillaceae</taxon>
        <taxon>Tumebacillus</taxon>
    </lineage>
</organism>
<comment type="cofactor">
    <cofactor evidence="1 4">
        <name>pyridoxal 5'-phosphate</name>
        <dbReference type="ChEBI" id="CHEBI:597326"/>
    </cofactor>
</comment>
<dbReference type="InterPro" id="IPR009006">
    <property type="entry name" value="Ala_racemase/Decarboxylase_C"/>
</dbReference>
<dbReference type="InterPro" id="IPR020622">
    <property type="entry name" value="Ala_racemase_pyridoxalP-BS"/>
</dbReference>
<dbReference type="SMART" id="SM01005">
    <property type="entry name" value="Ala_racemase_C"/>
    <property type="match status" value="1"/>
</dbReference>
<dbReference type="CDD" id="cd00430">
    <property type="entry name" value="PLPDE_III_AR"/>
    <property type="match status" value="1"/>
</dbReference>
<comment type="pathway">
    <text evidence="4">Amino-acid biosynthesis; D-alanine biosynthesis; D-alanine from L-alanine: step 1/1.</text>
</comment>
<feature type="binding site" evidence="4">
    <location>
        <position position="313"/>
    </location>
    <ligand>
        <name>substrate</name>
    </ligand>
</feature>
<dbReference type="Pfam" id="PF00842">
    <property type="entry name" value="Ala_racemase_C"/>
    <property type="match status" value="1"/>
</dbReference>
<dbReference type="PANTHER" id="PTHR30511">
    <property type="entry name" value="ALANINE RACEMASE"/>
    <property type="match status" value="1"/>
</dbReference>
<dbReference type="Gene3D" id="2.40.37.10">
    <property type="entry name" value="Lyase, Ornithine Decarboxylase, Chain A, domain 1"/>
    <property type="match status" value="1"/>
</dbReference>
<dbReference type="PROSITE" id="PS00395">
    <property type="entry name" value="ALANINE_RACEMASE"/>
    <property type="match status" value="1"/>
</dbReference>
<comment type="similarity">
    <text evidence="4">Belongs to the alanine racemase family.</text>
</comment>
<proteinExistence type="inferred from homology"/>
<dbReference type="EC" id="5.1.1.1" evidence="4"/>
<evidence type="ECO:0000313" key="6">
    <source>
        <dbReference type="EMBL" id="MFD2172086.1"/>
    </source>
</evidence>
<dbReference type="SUPFAM" id="SSF50621">
    <property type="entry name" value="Alanine racemase C-terminal domain-like"/>
    <property type="match status" value="1"/>
</dbReference>
<comment type="catalytic activity">
    <reaction evidence="4">
        <text>L-alanine = D-alanine</text>
        <dbReference type="Rhea" id="RHEA:20249"/>
        <dbReference type="ChEBI" id="CHEBI:57416"/>
        <dbReference type="ChEBI" id="CHEBI:57972"/>
        <dbReference type="EC" id="5.1.1.1"/>
    </reaction>
</comment>
<comment type="caution">
    <text evidence="6">The sequence shown here is derived from an EMBL/GenBank/DDBJ whole genome shotgun (WGS) entry which is preliminary data.</text>
</comment>
<dbReference type="InterPro" id="IPR011079">
    <property type="entry name" value="Ala_racemase_C"/>
</dbReference>
<dbReference type="RefSeq" id="WP_386049429.1">
    <property type="nucleotide sequence ID" value="NZ_JBHUIO010000011.1"/>
</dbReference>